<organism evidence="3 4">
    <name type="scientific">Porcincola intestinalis</name>
    <dbReference type="NCBI Taxonomy" id="2606632"/>
    <lineage>
        <taxon>Bacteria</taxon>
        <taxon>Bacillati</taxon>
        <taxon>Bacillota</taxon>
        <taxon>Clostridia</taxon>
        <taxon>Lachnospirales</taxon>
        <taxon>Lachnospiraceae</taxon>
        <taxon>Porcincola</taxon>
    </lineage>
</organism>
<evidence type="ECO:0000313" key="3">
    <source>
        <dbReference type="EMBL" id="MSS14171.1"/>
    </source>
</evidence>
<feature type="domain" description="Transcriptional regulator DauR-like HTH" evidence="2">
    <location>
        <begin position="146"/>
        <end position="208"/>
    </location>
</feature>
<dbReference type="InterPro" id="IPR039446">
    <property type="entry name" value="DauR-like"/>
</dbReference>
<evidence type="ECO:0000313" key="4">
    <source>
        <dbReference type="Proteomes" id="UP000481852"/>
    </source>
</evidence>
<sequence length="215" mass="23671">MSQSYNFDNWKRLVKALAMQYGSMCEVVLHDLTGGDPSHTIIAIENGQISGRKVGDGSSLIAAEAMEELNKVHEDRLSYLTRTHDGKILKSTSLFIRDDGGRIVGILGLNTDLSLSLAAENALHSFNTSADRESEPQQITTNVSDLLDTLIQESIRIAGKPAALMDKTDKIRAIRFLNDSGAFLVTKSGPKICQVFNISKYTLYSYLDEAKQQTD</sequence>
<dbReference type="RefSeq" id="WP_154523444.1">
    <property type="nucleotide sequence ID" value="NZ_JAQYJL010000012.1"/>
</dbReference>
<feature type="domain" description="YheO-like" evidence="1">
    <location>
        <begin position="8"/>
        <end position="121"/>
    </location>
</feature>
<gene>
    <name evidence="3" type="ORF">FYJ35_03790</name>
</gene>
<dbReference type="PANTHER" id="PTHR35568:SF1">
    <property type="entry name" value="TRANSCRIPTIONAL REGULATOR DAUR"/>
    <property type="match status" value="1"/>
</dbReference>
<dbReference type="PANTHER" id="PTHR35568">
    <property type="entry name" value="TRANSCRIPTIONAL REGULATOR DAUR"/>
    <property type="match status" value="1"/>
</dbReference>
<evidence type="ECO:0000259" key="2">
    <source>
        <dbReference type="Pfam" id="PF13309"/>
    </source>
</evidence>
<dbReference type="EMBL" id="VULZ01000003">
    <property type="protein sequence ID" value="MSS14171.1"/>
    <property type="molecule type" value="Genomic_DNA"/>
</dbReference>
<dbReference type="Pfam" id="PF13309">
    <property type="entry name" value="HTH_22"/>
    <property type="match status" value="1"/>
</dbReference>
<evidence type="ECO:0000259" key="1">
    <source>
        <dbReference type="Pfam" id="PF08348"/>
    </source>
</evidence>
<dbReference type="Pfam" id="PF08348">
    <property type="entry name" value="PAS_6"/>
    <property type="match status" value="1"/>
</dbReference>
<proteinExistence type="predicted"/>
<dbReference type="AlphaFoldDB" id="A0A6L5X1F2"/>
<reference evidence="3 4" key="1">
    <citation type="submission" date="2019-08" db="EMBL/GenBank/DDBJ databases">
        <title>In-depth cultivation of the pig gut microbiome towards novel bacterial diversity and tailored functional studies.</title>
        <authorList>
            <person name="Wylensek D."/>
            <person name="Hitch T.C.A."/>
            <person name="Clavel T."/>
        </authorList>
    </citation>
    <scope>NUCLEOTIDE SEQUENCE [LARGE SCALE GENOMIC DNA]</scope>
    <source>
        <strain evidence="3 4">Oil+RF-744-WCA-WT-11</strain>
    </source>
</reference>
<dbReference type="Proteomes" id="UP000481852">
    <property type="component" value="Unassembled WGS sequence"/>
</dbReference>
<name>A0A6L5X1F2_9FIRM</name>
<dbReference type="InterPro" id="IPR013559">
    <property type="entry name" value="YheO"/>
</dbReference>
<comment type="caution">
    <text evidence="3">The sequence shown here is derived from an EMBL/GenBank/DDBJ whole genome shotgun (WGS) entry which is preliminary data.</text>
</comment>
<dbReference type="InterPro" id="IPR039445">
    <property type="entry name" value="DauR-like_HTH"/>
</dbReference>
<keyword evidence="4" id="KW-1185">Reference proteome</keyword>
<protein>
    <submittedName>
        <fullName evidence="3">Transcriptional regulator</fullName>
    </submittedName>
</protein>
<accession>A0A6L5X1F2</accession>